<reference evidence="3 4" key="1">
    <citation type="submission" date="2016-01" db="EMBL/GenBank/DDBJ databases">
        <authorList>
            <person name="Oliw E.H."/>
        </authorList>
    </citation>
    <scope>NUCLEOTIDE SEQUENCE [LARGE SCALE GENOMIC DNA]</scope>
    <source>
        <strain evidence="3 4">DY10</strain>
    </source>
</reference>
<dbReference type="RefSeq" id="WP_077131209.1">
    <property type="nucleotide sequence ID" value="NZ_CP014263.1"/>
</dbReference>
<feature type="compositionally biased region" description="Basic and acidic residues" evidence="1">
    <location>
        <begin position="360"/>
        <end position="380"/>
    </location>
</feature>
<keyword evidence="4" id="KW-1185">Reference proteome</keyword>
<organism evidence="3 4">
    <name type="scientific">Spirosoma montaniterrae</name>
    <dbReference type="NCBI Taxonomy" id="1178516"/>
    <lineage>
        <taxon>Bacteria</taxon>
        <taxon>Pseudomonadati</taxon>
        <taxon>Bacteroidota</taxon>
        <taxon>Cytophagia</taxon>
        <taxon>Cytophagales</taxon>
        <taxon>Cytophagaceae</taxon>
        <taxon>Spirosoma</taxon>
    </lineage>
</organism>
<dbReference type="InterPro" id="IPR011990">
    <property type="entry name" value="TPR-like_helical_dom_sf"/>
</dbReference>
<name>A0A1P9WWL5_9BACT</name>
<accession>A0A1P9WWL5</accession>
<dbReference type="Gene3D" id="3.40.30.10">
    <property type="entry name" value="Glutaredoxin"/>
    <property type="match status" value="1"/>
</dbReference>
<evidence type="ECO:0008006" key="5">
    <source>
        <dbReference type="Google" id="ProtNLM"/>
    </source>
</evidence>
<dbReference type="SUPFAM" id="SSF52833">
    <property type="entry name" value="Thioredoxin-like"/>
    <property type="match status" value="1"/>
</dbReference>
<evidence type="ECO:0000313" key="3">
    <source>
        <dbReference type="EMBL" id="AQG79775.1"/>
    </source>
</evidence>
<dbReference type="OrthoDB" id="922811at2"/>
<dbReference type="SUPFAM" id="SSF48452">
    <property type="entry name" value="TPR-like"/>
    <property type="match status" value="1"/>
</dbReference>
<dbReference type="Gene3D" id="1.25.40.10">
    <property type="entry name" value="Tetratricopeptide repeat domain"/>
    <property type="match status" value="1"/>
</dbReference>
<dbReference type="EMBL" id="CP014263">
    <property type="protein sequence ID" value="AQG79775.1"/>
    <property type="molecule type" value="Genomic_DNA"/>
</dbReference>
<dbReference type="Proteomes" id="UP000187941">
    <property type="component" value="Chromosome"/>
</dbReference>
<evidence type="ECO:0000256" key="1">
    <source>
        <dbReference type="SAM" id="MobiDB-lite"/>
    </source>
</evidence>
<proteinExistence type="predicted"/>
<evidence type="ECO:0000313" key="4">
    <source>
        <dbReference type="Proteomes" id="UP000187941"/>
    </source>
</evidence>
<protein>
    <recommendedName>
        <fullName evidence="5">Thioredoxin domain-containing protein</fullName>
    </recommendedName>
</protein>
<feature type="region of interest" description="Disordered" evidence="1">
    <location>
        <begin position="357"/>
        <end position="380"/>
    </location>
</feature>
<gene>
    <name evidence="3" type="ORF">AWR27_10830</name>
</gene>
<keyword evidence="2" id="KW-0732">Signal</keyword>
<dbReference type="AlphaFoldDB" id="A0A1P9WWL5"/>
<dbReference type="Pfam" id="PF13899">
    <property type="entry name" value="Thioredoxin_7"/>
    <property type="match status" value="1"/>
</dbReference>
<dbReference type="KEGG" id="smon:AWR27_10830"/>
<feature type="signal peptide" evidence="2">
    <location>
        <begin position="1"/>
        <end position="18"/>
    </location>
</feature>
<evidence type="ECO:0000256" key="2">
    <source>
        <dbReference type="SAM" id="SignalP"/>
    </source>
</evidence>
<feature type="chain" id="PRO_5012523882" description="Thioredoxin domain-containing protein" evidence="2">
    <location>
        <begin position="19"/>
        <end position="380"/>
    </location>
</feature>
<sequence length="380" mass="42937">MKKLLFLLLIAHASLAQKGIQFRQTSLEKTFQEARRAGKPVFVEIFSPTCHVCESFIPTLADARVGKFYNDKFISTKADIGQPATRQFLEKNRLFVPSLPLFLYFDPQQNLVHFAMSTNSTDEVIRHGTNALNPQARSQTMKSRYQQGERSSGFLIDYAMFGRVTKDTAANIAAMNDYARQQQPNTYANQTNWLALQKLVLDYKNPMFQYMLGHLDQYRKAYGAEPTKQVAENVLMSSLYSSRGAQLPAADILEIRQGLVKIGIDQRVAANRTLLPEVSAYFRARQTAKATERMDNQVNSNQLTVPEYLYISRLFNRASPDASDAPTVIKWLNKALALKPSPKEQADLYTELATAYKRSGKPDDAQKAAQKAKDMAQARR</sequence>
<dbReference type="STRING" id="1178516.AWR27_10830"/>
<dbReference type="InterPro" id="IPR036249">
    <property type="entry name" value="Thioredoxin-like_sf"/>
</dbReference>